<proteinExistence type="predicted"/>
<evidence type="ECO:0000313" key="2">
    <source>
        <dbReference type="Proteomes" id="UP001152531"/>
    </source>
</evidence>
<comment type="caution">
    <text evidence="1">The sequence shown here is derived from an EMBL/GenBank/DDBJ whole genome shotgun (WGS) entry which is preliminary data.</text>
</comment>
<keyword evidence="2" id="KW-1185">Reference proteome</keyword>
<reference evidence="1" key="1">
    <citation type="submission" date="2022-06" db="EMBL/GenBank/DDBJ databases">
        <authorList>
            <person name="Legras J.-L."/>
            <person name="Devillers H."/>
            <person name="Grondin C."/>
        </authorList>
    </citation>
    <scope>NUCLEOTIDE SEQUENCE</scope>
    <source>
        <strain evidence="1">CLIB 1444</strain>
    </source>
</reference>
<accession>A0ACA9Y146</accession>
<gene>
    <name evidence="1" type="ORF">CLIB1444_01S02608</name>
</gene>
<sequence>MIRFQLKKSYKLIPKNYYKYPKMNLMTISQSLDESYVKHKIVPDIVDKFETQGLLTIEYNENDKVALGNTLKVANTQHKPTIQFTINSPNNNDEEFEISNDDKFTLILTDPDAPSNNDNKWSEYCHWIISDLSLNPTKSENPESLSTIIDFSKGNEILPYVGPGPPEKTGKHRYVFLLYKQDPNTKLITPPDRPNWGTGVAGSGVRDWIKKCGGSAKLLTVNFFYAQNEVQ</sequence>
<dbReference type="EMBL" id="CALSDN010000001">
    <property type="protein sequence ID" value="CAH6718255.1"/>
    <property type="molecule type" value="Genomic_DNA"/>
</dbReference>
<dbReference type="Proteomes" id="UP001152531">
    <property type="component" value="Unassembled WGS sequence"/>
</dbReference>
<protein>
    <submittedName>
        <fullName evidence="1">Carboxypeptidase Y inhibitor</fullName>
    </submittedName>
</protein>
<organism evidence="1 2">
    <name type="scientific">[Candida] jaroonii</name>
    <dbReference type="NCBI Taxonomy" id="467808"/>
    <lineage>
        <taxon>Eukaryota</taxon>
        <taxon>Fungi</taxon>
        <taxon>Dikarya</taxon>
        <taxon>Ascomycota</taxon>
        <taxon>Saccharomycotina</taxon>
        <taxon>Pichiomycetes</taxon>
        <taxon>Debaryomycetaceae</taxon>
        <taxon>Yamadazyma</taxon>
    </lineage>
</organism>
<name>A0ACA9Y146_9ASCO</name>
<evidence type="ECO:0000313" key="1">
    <source>
        <dbReference type="EMBL" id="CAH6718255.1"/>
    </source>
</evidence>